<reference evidence="5" key="1">
    <citation type="journal article" date="2014" name="Int. J. Syst. Evol. Microbiol.">
        <title>Complete genome sequence of Corynebacterium casei LMG S-19264T (=DSM 44701T), isolated from a smear-ripened cheese.</title>
        <authorList>
            <consortium name="US DOE Joint Genome Institute (JGI-PGF)"/>
            <person name="Walter F."/>
            <person name="Albersmeier A."/>
            <person name="Kalinowski J."/>
            <person name="Ruckert C."/>
        </authorList>
    </citation>
    <scope>NUCLEOTIDE SEQUENCE</scope>
    <source>
        <strain evidence="5">KCTC 42651</strain>
    </source>
</reference>
<feature type="domain" description="GFO/IDH/MocA-like oxidoreductase" evidence="4">
    <location>
        <begin position="131"/>
        <end position="246"/>
    </location>
</feature>
<dbReference type="PANTHER" id="PTHR22604:SF105">
    <property type="entry name" value="TRANS-1,2-DIHYDROBENZENE-1,2-DIOL DEHYDROGENASE"/>
    <property type="match status" value="1"/>
</dbReference>
<evidence type="ECO:0000256" key="2">
    <source>
        <dbReference type="ARBA" id="ARBA00023002"/>
    </source>
</evidence>
<accession>A0A918XWF2</accession>
<comment type="similarity">
    <text evidence="1">Belongs to the Gfo/Idh/MocA family.</text>
</comment>
<evidence type="ECO:0000256" key="1">
    <source>
        <dbReference type="ARBA" id="ARBA00010928"/>
    </source>
</evidence>
<protein>
    <submittedName>
        <fullName evidence="5">Deoxyfructose oxidoreductase</fullName>
    </submittedName>
</protein>
<reference evidence="5" key="2">
    <citation type="submission" date="2020-09" db="EMBL/GenBank/DDBJ databases">
        <authorList>
            <person name="Sun Q."/>
            <person name="Kim S."/>
        </authorList>
    </citation>
    <scope>NUCLEOTIDE SEQUENCE</scope>
    <source>
        <strain evidence="5">KCTC 42651</strain>
    </source>
</reference>
<dbReference type="Pfam" id="PF01408">
    <property type="entry name" value="GFO_IDH_MocA"/>
    <property type="match status" value="1"/>
</dbReference>
<name>A0A918XWF2_9PROT</name>
<evidence type="ECO:0000313" key="5">
    <source>
        <dbReference type="EMBL" id="GHD60006.1"/>
    </source>
</evidence>
<gene>
    <name evidence="5" type="primary">socC</name>
    <name evidence="5" type="ORF">GCM10017083_45510</name>
</gene>
<dbReference type="InterPro" id="IPR036291">
    <property type="entry name" value="NAD(P)-bd_dom_sf"/>
</dbReference>
<dbReference type="Gene3D" id="3.40.50.720">
    <property type="entry name" value="NAD(P)-binding Rossmann-like Domain"/>
    <property type="match status" value="1"/>
</dbReference>
<proteinExistence type="inferred from homology"/>
<comment type="caution">
    <text evidence="5">The sequence shown here is derived from an EMBL/GenBank/DDBJ whole genome shotgun (WGS) entry which is preliminary data.</text>
</comment>
<evidence type="ECO:0000259" key="4">
    <source>
        <dbReference type="Pfam" id="PF22725"/>
    </source>
</evidence>
<dbReference type="Pfam" id="PF22725">
    <property type="entry name" value="GFO_IDH_MocA_C3"/>
    <property type="match status" value="1"/>
</dbReference>
<dbReference type="EMBL" id="BMZS01000011">
    <property type="protein sequence ID" value="GHD60006.1"/>
    <property type="molecule type" value="Genomic_DNA"/>
</dbReference>
<organism evidence="5 6">
    <name type="scientific">Thalassobaculum fulvum</name>
    <dbReference type="NCBI Taxonomy" id="1633335"/>
    <lineage>
        <taxon>Bacteria</taxon>
        <taxon>Pseudomonadati</taxon>
        <taxon>Pseudomonadota</taxon>
        <taxon>Alphaproteobacteria</taxon>
        <taxon>Rhodospirillales</taxon>
        <taxon>Thalassobaculaceae</taxon>
        <taxon>Thalassobaculum</taxon>
    </lineage>
</organism>
<feature type="domain" description="Gfo/Idh/MocA-like oxidoreductase N-terminal" evidence="3">
    <location>
        <begin position="5"/>
        <end position="110"/>
    </location>
</feature>
<sequence>MAPVKWGILGAAKIGLERVIPGMLKGSNVEVAAIASRELGKAEAAAARLGIPKAYGSYEELLADPEIEAVYNPLPNNLHVAWTLRAARAGKHVLCEKPMAMDAEDARALRACPPDRLVMEAFMVRFHPQWIRAREIVRSGRLGEVRALQMLFAYNNPDPDNIRNRLETGGGALMDIGCYAMVGARTLLEADPVRVIALIDRDPVFGTDRLSSAIMDFGGGRHLTFAVSTQAARFQRFQVLGTDARLEIVVPVNAPQGEATRLLLDDGSAVDGSGAVAETIPPCDQYTLQAEAFGRAIRGEETLPWGIEDSILNMRILDALFRSEKSGRWEAP</sequence>
<evidence type="ECO:0000313" key="6">
    <source>
        <dbReference type="Proteomes" id="UP000630353"/>
    </source>
</evidence>
<keyword evidence="6" id="KW-1185">Reference proteome</keyword>
<dbReference type="Gene3D" id="3.30.360.10">
    <property type="entry name" value="Dihydrodipicolinate Reductase, domain 2"/>
    <property type="match status" value="1"/>
</dbReference>
<dbReference type="InterPro" id="IPR050984">
    <property type="entry name" value="Gfo/Idh/MocA_domain"/>
</dbReference>
<dbReference type="SUPFAM" id="SSF51735">
    <property type="entry name" value="NAD(P)-binding Rossmann-fold domains"/>
    <property type="match status" value="1"/>
</dbReference>
<dbReference type="PANTHER" id="PTHR22604">
    <property type="entry name" value="OXIDOREDUCTASES"/>
    <property type="match status" value="1"/>
</dbReference>
<dbReference type="SUPFAM" id="SSF55347">
    <property type="entry name" value="Glyceraldehyde-3-phosphate dehydrogenase-like, C-terminal domain"/>
    <property type="match status" value="1"/>
</dbReference>
<dbReference type="InterPro" id="IPR000683">
    <property type="entry name" value="Gfo/Idh/MocA-like_OxRdtase_N"/>
</dbReference>
<dbReference type="Proteomes" id="UP000630353">
    <property type="component" value="Unassembled WGS sequence"/>
</dbReference>
<dbReference type="GO" id="GO:0000166">
    <property type="term" value="F:nucleotide binding"/>
    <property type="evidence" value="ECO:0007669"/>
    <property type="project" value="InterPro"/>
</dbReference>
<dbReference type="GO" id="GO:0016491">
    <property type="term" value="F:oxidoreductase activity"/>
    <property type="evidence" value="ECO:0007669"/>
    <property type="project" value="UniProtKB-KW"/>
</dbReference>
<evidence type="ECO:0000259" key="3">
    <source>
        <dbReference type="Pfam" id="PF01408"/>
    </source>
</evidence>
<dbReference type="InterPro" id="IPR055170">
    <property type="entry name" value="GFO_IDH_MocA-like_dom"/>
</dbReference>
<dbReference type="AlphaFoldDB" id="A0A918XWF2"/>
<keyword evidence="2" id="KW-0560">Oxidoreductase</keyword>
<dbReference type="RefSeq" id="WP_189993972.1">
    <property type="nucleotide sequence ID" value="NZ_BMZS01000011.1"/>
</dbReference>